<dbReference type="InterPro" id="IPR001119">
    <property type="entry name" value="SLH_dom"/>
</dbReference>
<feature type="chain" id="PRO_5039708754" description="SLH domain-containing protein" evidence="2">
    <location>
        <begin position="24"/>
        <end position="3212"/>
    </location>
</feature>
<sequence length="3212" mass="321674">MLFSKKWIKLLCCALLLVPLLPAGESAEASGGSWGDHADISWYETNYSTYIIDSAAKLAGVARLVNDGTTDFSGKTIQIAASDSLSLADYDWVPIGTAEHPFKGILIGQAGHSTALTGLSVMDSVYGGLIGRMSGATVGRFTLSGSIQSTVSGDAAVGGVAGYMDEDSTILDVTSEVSIQVAGTVTGNVYAGGIVGSGSGMLSNVANHGSIALSGSYWGMAGGIVASTNAGLTLKKNENTGPISVTGSVYKADAGGIVGLASAPLFMAEEETFMRNSGRITLLDIGSGSAGGIMGRVAADTFVTFSAQTSNSGEILVNSETASAGVSAGGLVGAYENTDGLNLSIPFVQTAPAIVNKAGQRTYTGSIVGSVAGDFTLGYSVLNSSPLTTGGSSEVYTGGIAGKVEGAATFQAGVRNQAAIQVEASGNGVYTGGLVGFSGQRLLFHSNAAAAYGNTGRIAVTGTASDVHTGGIVANRNYHKVASNVSSEGDIEVTAASRLYTGGFVGNVSVGDSGIEGESYGGKITVASIASGTDNQVYTGGIVGYYGLGGVIADSIFSGEIKVTGGSGVHTGGVAGYTTGGGVIAGATIGRTAKTPALIQSSGNVGGVAGYVDGIIQSAAVKYTEIRTYGNGGAAGGIAGTALGRIMDADIGDAYSDSTDSVHVSTDAADSVAGGVVGEGRGTLVLGTATVNRISLSAGPQALRSSLGGLAGKISSQATASVQGTSFVIRNIAITSAADNNAIGGVIGDNGMELDSDTLQPVSGISIDAQGDHSDLGGIVGRNSGQLTELTAMDLAIKTVGSVNRMGGVAGFTSGAISNPVIAPGDGQLQLAAEGPNTAVGGVAGGTSAGAAVSGNGTDSNVSGLTVTSTKSASGSRIGGIVGDSNASAIRRVVVESPVLNALGPDSMIGGLVGQIIGADVEQSVVRGVLPDYAMVNVSGSGVRAGGLVGRAENAVLTGSGVTVPATENLLLTGTAAATGLYAGGIVGYNVDSAIEQMSGSTVKLALKGTGTIAGGVAGYNRGMAGYGHPAASRVLKDNLMSSLSIVLSASAASSITGGLVGLNDVRGDEDPAVAVASSISSIQDSKLIGSIAVHGPSSVTGGLVGENRGFIAKNSISSLLPVVSDGGNGLVGGLIGRNTGTIYYMSSKAVLSAGGISTIIGGLVGENTGRVASSYIEADLKSDLAGTAGSYSLLGGLIGRNSGSVDKSFTMSKVTGDGAYTYVGGLIGEHSGSVVNSYAGKDVSASGKGSYSGGLIGRITTGTVASSYSAGRITGDKGAYPGGLVGYYASASKKLIDDTYYVKDESLSINSGVLDFGGGIYNELNNYARLSPILSSALADRKAFPALSGWTFGSSPWRYSSAGADYKYPELNLSADASDGDGVSPSMNLNWYTQNPESLRFTIKTEEELTGLAAIVNGTAADVAPFNFIGRTIDVMGPIGIRASRWTPIGADVSHAFEGTFNGNHNLIGDFRVTEGEYAGLFGVIGSDAVVQQVSVAPLSLIGNSYAGALAGLNLGKVEQVEGSLSGGAEVVGGTVTGGLIGRNEGQVSGLSMTISEGSKVSSNADGAYVGGLIGDSRSGLAQGSLKLVAGTIEATGDNAAVGGLAGRMNGDLTAASLFVQDGGRIVGVGQDSMAGGLVGVAESGTADGLNVSLSAGGVQAPAAGSIAGGLFGRSAAGQVIRNAKVQGDQTPGAVIAANAVAGGIVGIKTGLGGNTFEIEEVEVRDVTIASAGEGGIVGGIAGKLADAALKETVFSGTLSTTGSGATVGGIVGQAKDSILYKLESSPQIKVSASAGVLAAGGVAGTLESSKRDTPLDFGLLVPLYPGIYEAKLPAGTISIDASGQTAELYAGGISGKLDSVSLYNSSSAVTLELSGAKTTTAGGAVGYAEDSRLVGIDTGSQIQAEDSTNYNVGGLAGQSSGGSISYARAEAAANKPIVIGESVAAGRTESDAHIGGFIGLADGTDIYASSATPDIRMDSINPYTTVYAGGFAGLLGETGSGTISLAYAAGRVTVSGAAGVYAGGFAGTVNQYRIEQAYATGNVSNKAFDARGGGFAGVIYHGSEIKDAYAAQEQVNVAGSNGATRSYAGGFAGYNDGSLSRVYERVSAVSAVAGGSNSYMGAFIGYNFRNALIDNSYYEGSLAPIGHDTSSDGQSGNLKQLSIAEYSQPQGWNFSGNDPIWGFVDGEQPYAPALMGISNWRFLPDLNVLTHADKNQTAFTAGTAEELAGLALLYDDGGAEYALFDLAADAPLEIDSITLTGDISLAAKPWLPVASFKGVLDGSEHVISGLNYRTDAFDHSGLVVENYGTITNVKLQDAALTGKLSAGVAAGVNQPEGIIKNVTVSGGNVSSAMAGGVAGDNQGRLTGVVVENLKVTGKEYAGGVAGSNNGQIEDVAVKGLTIITSPSVAGGITGLNEGSVETSYTRAVVTASNPVGTSVAGGIAGRNGDKGSIDGSFSYSDVAASAKDSSAGGIAGSSSGTIADSYNTGTVEAVGNDIARAGGIAGYAEVGTISANVNGGQIAANVNGKLVKGRTLAGGMVGQTGAALVLVHNYFDAQMLQTPAAYYTSEGSKVTGVEGQAEGMGTSQLTGGTLPDGLGAYKWKALQGFYPQLAYFSGSLDSDLSTVAVVLKEGDTAYKVRGSYSTTPESAIHWTAQGDSGPIYLTASKSGQSRLIIINKTPLAYGETAATPTSSTALEFKDKTEVVLVSTEANGQIHYTVDGSTPSEVSPMYTKPIPLSNSTLIMAITVAEGKNDSGLLIAEFKKTPNFDNGGGSGNGGGSTGGGGGAGSGGSTTQTEAISFDILVNGKVAAVAQAKDTTENGKVTTTIVVDEAALTKLLQEADGPAEIAIVFSKKADVNKVELSGKLVKLMAEHKAVILVDNGTAGFRVPAALLDVSAAEQAVVNLEIASPDEQEAKLLEQVVAAGPYDFLVKPIVFRAFYTLGDQKKEIDRFDAYVERTITLPKTTDTSNAIGVSVAADGSINPLPTRITENAESLTAVIKSLSGSGMVAMVTGRTETSFRDVQSHWARAAIANLNNRWIVSGVGVGSFEPDRSITRAEFSTIIVKALGLGGNAAADGTTFHDVSAGAWYASYVKIASEYGLVSGYPDGSFGALEPISRQQMMVILYRAMKLTGLQTELTDASKEQLLKTFTDSGSIADYAKNGFAAGIDAGLVSGKGSKQLAPADLTTRAEAVTIIEKLLKLSGLI</sequence>
<evidence type="ECO:0000259" key="3">
    <source>
        <dbReference type="PROSITE" id="PS51272"/>
    </source>
</evidence>
<organism evidence="4 5">
    <name type="scientific">Paenibacillus monticola</name>
    <dbReference type="NCBI Taxonomy" id="2666075"/>
    <lineage>
        <taxon>Bacteria</taxon>
        <taxon>Bacillati</taxon>
        <taxon>Bacillota</taxon>
        <taxon>Bacilli</taxon>
        <taxon>Bacillales</taxon>
        <taxon>Paenibacillaceae</taxon>
        <taxon>Paenibacillus</taxon>
    </lineage>
</organism>
<feature type="signal peptide" evidence="2">
    <location>
        <begin position="1"/>
        <end position="23"/>
    </location>
</feature>
<dbReference type="InterPro" id="IPR059177">
    <property type="entry name" value="GH29D-like_dom"/>
</dbReference>
<dbReference type="PROSITE" id="PS51272">
    <property type="entry name" value="SLH"/>
    <property type="match status" value="3"/>
</dbReference>
<feature type="domain" description="SLH" evidence="3">
    <location>
        <begin position="3082"/>
        <end position="3145"/>
    </location>
</feature>
<dbReference type="PANTHER" id="PTHR43308:SF5">
    <property type="entry name" value="S-LAYER PROTEIN _ PEPTIDOGLYCAN ENDO-BETA-N-ACETYLGLUCOSAMINIDASE"/>
    <property type="match status" value="1"/>
</dbReference>
<dbReference type="InterPro" id="IPR051465">
    <property type="entry name" value="Cell_Envelope_Struct_Comp"/>
</dbReference>
<reference evidence="4 5" key="1">
    <citation type="submission" date="2019-11" db="EMBL/GenBank/DDBJ databases">
        <title>Paenibacillus monticola sp. nov., a novel PGPR strain isolated from mountain sample in China.</title>
        <authorList>
            <person name="Zhao Q."/>
            <person name="Li H.-P."/>
            <person name="Zhang J.-L."/>
        </authorList>
    </citation>
    <scope>NUCLEOTIDE SEQUENCE [LARGE SCALE GENOMIC DNA]</scope>
    <source>
        <strain evidence="4 5">LC-T2</strain>
    </source>
</reference>
<feature type="domain" description="SLH" evidence="3">
    <location>
        <begin position="3153"/>
        <end position="3212"/>
    </location>
</feature>
<feature type="domain" description="SLH" evidence="3">
    <location>
        <begin position="3020"/>
        <end position="3081"/>
    </location>
</feature>
<dbReference type="PANTHER" id="PTHR43308">
    <property type="entry name" value="OUTER MEMBRANE PROTEIN ALPHA-RELATED"/>
    <property type="match status" value="1"/>
</dbReference>
<dbReference type="Pfam" id="PF13290">
    <property type="entry name" value="CHB_HEX_C_1"/>
    <property type="match status" value="1"/>
</dbReference>
<proteinExistence type="predicted"/>
<keyword evidence="2" id="KW-0732">Signal</keyword>
<name>A0A7X2H5F1_9BACL</name>
<evidence type="ECO:0000313" key="5">
    <source>
        <dbReference type="Proteomes" id="UP000463051"/>
    </source>
</evidence>
<evidence type="ECO:0000256" key="1">
    <source>
        <dbReference type="SAM" id="MobiDB-lite"/>
    </source>
</evidence>
<evidence type="ECO:0000256" key="2">
    <source>
        <dbReference type="SAM" id="SignalP"/>
    </source>
</evidence>
<feature type="compositionally biased region" description="Gly residues" evidence="1">
    <location>
        <begin position="2774"/>
        <end position="2795"/>
    </location>
</feature>
<dbReference type="Pfam" id="PF00395">
    <property type="entry name" value="SLH"/>
    <property type="match status" value="3"/>
</dbReference>
<gene>
    <name evidence="4" type="ORF">GJB61_12145</name>
</gene>
<evidence type="ECO:0000313" key="4">
    <source>
        <dbReference type="EMBL" id="MRN53745.1"/>
    </source>
</evidence>
<feature type="region of interest" description="Disordered" evidence="1">
    <location>
        <begin position="2772"/>
        <end position="2797"/>
    </location>
</feature>
<dbReference type="RefSeq" id="WP_154118741.1">
    <property type="nucleotide sequence ID" value="NZ_WJXB01000003.1"/>
</dbReference>
<comment type="caution">
    <text evidence="4">The sequence shown here is derived from an EMBL/GenBank/DDBJ whole genome shotgun (WGS) entry which is preliminary data.</text>
</comment>
<protein>
    <recommendedName>
        <fullName evidence="3">SLH domain-containing protein</fullName>
    </recommendedName>
</protein>
<dbReference type="EMBL" id="WJXB01000003">
    <property type="protein sequence ID" value="MRN53745.1"/>
    <property type="molecule type" value="Genomic_DNA"/>
</dbReference>
<keyword evidence="5" id="KW-1185">Reference proteome</keyword>
<accession>A0A7X2H5F1</accession>
<dbReference type="Proteomes" id="UP000463051">
    <property type="component" value="Unassembled WGS sequence"/>
</dbReference>
<dbReference type="Gene3D" id="2.160.20.110">
    <property type="match status" value="5"/>
</dbReference>